<gene>
    <name evidence="6" type="ORF">GLYMA_20G026400</name>
</gene>
<dbReference type="GO" id="GO:0051287">
    <property type="term" value="F:NAD binding"/>
    <property type="evidence" value="ECO:0007669"/>
    <property type="project" value="InterPro"/>
</dbReference>
<dbReference type="AlphaFoldDB" id="K7N0Z5"/>
<dbReference type="SUPFAM" id="SSF48179">
    <property type="entry name" value="6-phosphogluconate dehydrogenase C-terminal domain-like"/>
    <property type="match status" value="1"/>
</dbReference>
<keyword evidence="3" id="KW-0560">Oxidoreductase</keyword>
<reference evidence="6" key="3">
    <citation type="submission" date="2018-07" db="EMBL/GenBank/DDBJ databases">
        <title>WGS assembly of Glycine max.</title>
        <authorList>
            <person name="Schmutz J."/>
            <person name="Cannon S."/>
            <person name="Schlueter J."/>
            <person name="Ma J."/>
            <person name="Mitros T."/>
            <person name="Nelson W."/>
            <person name="Hyten D."/>
            <person name="Song Q."/>
            <person name="Thelen J."/>
            <person name="Cheng J."/>
            <person name="Xu D."/>
            <person name="Hellsten U."/>
            <person name="May G."/>
            <person name="Yu Y."/>
            <person name="Sakurai T."/>
            <person name="Umezawa T."/>
            <person name="Bhattacharyya M."/>
            <person name="Sandhu D."/>
            <person name="Valliyodan B."/>
            <person name="Lindquist E."/>
            <person name="Peto M."/>
            <person name="Grant D."/>
            <person name="Shu S."/>
            <person name="Goodstein D."/>
            <person name="Barry K."/>
            <person name="Futrell-Griggs M."/>
            <person name="Abernathy B."/>
            <person name="Du J."/>
            <person name="Tian Z."/>
            <person name="Zhu L."/>
            <person name="Gill N."/>
            <person name="Joshi T."/>
            <person name="Libault M."/>
            <person name="Sethuraman A."/>
            <person name="Zhang X."/>
            <person name="Shinozaki K."/>
            <person name="Nguyen H."/>
            <person name="Wing R."/>
            <person name="Cregan P."/>
            <person name="Specht J."/>
            <person name="Grimwood J."/>
            <person name="Rokhsar D."/>
            <person name="Stacey G."/>
            <person name="Shoemaker R."/>
            <person name="Jackson S."/>
        </authorList>
    </citation>
    <scope>NUCLEOTIDE SEQUENCE</scope>
    <source>
        <tissue evidence="6">Callus</tissue>
    </source>
</reference>
<dbReference type="InterPro" id="IPR036291">
    <property type="entry name" value="NAD(P)-bd_dom_sf"/>
</dbReference>
<dbReference type="eggNOG" id="KOG2666">
    <property type="taxonomic scope" value="Eukaryota"/>
</dbReference>
<dbReference type="EC" id="1.1.1.22" evidence="2"/>
<dbReference type="PaxDb" id="3847-GLYMA20G03221.1"/>
<dbReference type="InterPro" id="IPR036220">
    <property type="entry name" value="UDP-Glc/GDP-Man_DH_C_sf"/>
</dbReference>
<dbReference type="InterPro" id="IPR028356">
    <property type="entry name" value="UDPglc_DH_euk"/>
</dbReference>
<dbReference type="OMA" id="MIEERAH"/>
<dbReference type="SUPFAM" id="SSF51735">
    <property type="entry name" value="NAD(P)-binding Rossmann-fold domains"/>
    <property type="match status" value="1"/>
</dbReference>
<dbReference type="GO" id="GO:0006024">
    <property type="term" value="P:glycosaminoglycan biosynthetic process"/>
    <property type="evidence" value="ECO:0000318"/>
    <property type="project" value="GO_Central"/>
</dbReference>
<sequence length="295" mass="32966">MIADVSKSDKIVVEKSTGPVKTEEAIERILTHNNKGINFTILSNPEFLAKGTTIDDLFKPDRVLIWGRETPQGQKVIQPLKELAASTFMAQRITSVNAMSALCETIDADVSSVGFGGSCFQKDIMNLVYICECNGLPKVPNYWKQVVKVNDYQKPRFVNRVKDTGDTRETSTIDMCKGLLGDKAKLSIYDPQVTEDQITKDLSMRKFDKDHPAHLQPPSPTSIKLLSVVWDAYDALKDAHGACILTEWDAMQKPTFIFDGRNVVDVKKVREIGFIVYAIGRPLDPWLKDMPSVVA</sequence>
<evidence type="ECO:0000256" key="4">
    <source>
        <dbReference type="ARBA" id="ARBA00023027"/>
    </source>
</evidence>
<feature type="domain" description="UDP-glucose/GDP-mannose dehydrogenase C-terminal" evidence="5">
    <location>
        <begin position="162"/>
        <end position="266"/>
    </location>
</feature>
<dbReference type="InterPro" id="IPR014027">
    <property type="entry name" value="UDP-Glc/GDP-Man_DH_C"/>
</dbReference>
<dbReference type="SUPFAM" id="SSF52413">
    <property type="entry name" value="UDP-glucose/GDP-mannose dehydrogenase C-terminal domain"/>
    <property type="match status" value="1"/>
</dbReference>
<dbReference type="ExpressionAtlas" id="K7N0Z5">
    <property type="expression patterns" value="baseline"/>
</dbReference>
<dbReference type="UniPathway" id="UPA00038">
    <property type="reaction ID" value="UER00491"/>
</dbReference>
<reference evidence="7" key="2">
    <citation type="submission" date="2018-02" db="UniProtKB">
        <authorList>
            <consortium name="EnsemblPlants"/>
        </authorList>
    </citation>
    <scope>IDENTIFICATION</scope>
    <source>
        <strain evidence="7">Williams 82</strain>
    </source>
</reference>
<dbReference type="SMR" id="K7N0Z5"/>
<dbReference type="STRING" id="3847.K7N0Z5"/>
<dbReference type="HOGENOM" id="CLU_023810_4_2_1"/>
<dbReference type="InterPro" id="IPR014026">
    <property type="entry name" value="UDP-Glc/GDP-Man_DH_dimer"/>
</dbReference>
<keyword evidence="8" id="KW-1185">Reference proteome</keyword>
<name>K7N0Z5_SOYBN</name>
<evidence type="ECO:0000256" key="1">
    <source>
        <dbReference type="ARBA" id="ARBA00004701"/>
    </source>
</evidence>
<reference evidence="6 7" key="1">
    <citation type="journal article" date="2010" name="Nature">
        <title>Genome sequence of the palaeopolyploid soybean.</title>
        <authorList>
            <person name="Schmutz J."/>
            <person name="Cannon S.B."/>
            <person name="Schlueter J."/>
            <person name="Ma J."/>
            <person name="Mitros T."/>
            <person name="Nelson W."/>
            <person name="Hyten D.L."/>
            <person name="Song Q."/>
            <person name="Thelen J.J."/>
            <person name="Cheng J."/>
            <person name="Xu D."/>
            <person name="Hellsten U."/>
            <person name="May G.D."/>
            <person name="Yu Y."/>
            <person name="Sakurai T."/>
            <person name="Umezawa T."/>
            <person name="Bhattacharyya M.K."/>
            <person name="Sandhu D."/>
            <person name="Valliyodan B."/>
            <person name="Lindquist E."/>
            <person name="Peto M."/>
            <person name="Grant D."/>
            <person name="Shu S."/>
            <person name="Goodstein D."/>
            <person name="Barry K."/>
            <person name="Futrell-Griggs M."/>
            <person name="Abernathy B."/>
            <person name="Du J."/>
            <person name="Tian Z."/>
            <person name="Zhu L."/>
            <person name="Gill N."/>
            <person name="Joshi T."/>
            <person name="Libault M."/>
            <person name="Sethuraman A."/>
            <person name="Zhang X.-C."/>
            <person name="Shinozaki K."/>
            <person name="Nguyen H.T."/>
            <person name="Wing R.A."/>
            <person name="Cregan P."/>
            <person name="Specht J."/>
            <person name="Grimwood J."/>
            <person name="Rokhsar D."/>
            <person name="Stacey G."/>
            <person name="Shoemaker R.C."/>
            <person name="Jackson S.A."/>
        </authorList>
    </citation>
    <scope>NUCLEOTIDE SEQUENCE [LARGE SCALE GENOMIC DNA]</scope>
    <source>
        <strain evidence="7">cv. Williams 82</strain>
        <tissue evidence="6">Callus</tissue>
    </source>
</reference>
<proteinExistence type="predicted"/>
<dbReference type="InterPro" id="IPR008927">
    <property type="entry name" value="6-PGluconate_DH-like_C_sf"/>
</dbReference>
<protein>
    <recommendedName>
        <fullName evidence="2">UDP-glucose 6-dehydrogenase</fullName>
        <ecNumber evidence="2">1.1.1.22</ecNumber>
    </recommendedName>
</protein>
<dbReference type="GO" id="GO:0005634">
    <property type="term" value="C:nucleus"/>
    <property type="evidence" value="ECO:0000318"/>
    <property type="project" value="GO_Central"/>
</dbReference>
<evidence type="ECO:0000256" key="3">
    <source>
        <dbReference type="ARBA" id="ARBA00023002"/>
    </source>
</evidence>
<evidence type="ECO:0000256" key="2">
    <source>
        <dbReference type="ARBA" id="ARBA00012954"/>
    </source>
</evidence>
<dbReference type="Proteomes" id="UP000008827">
    <property type="component" value="Chromosome 20"/>
</dbReference>
<dbReference type="GO" id="GO:0006065">
    <property type="term" value="P:UDP-glucuronate biosynthetic process"/>
    <property type="evidence" value="ECO:0007669"/>
    <property type="project" value="UniProtKB-UniPathway"/>
</dbReference>
<comment type="pathway">
    <text evidence="1">Nucleotide-sugar biosynthesis; UDP-alpha-D-glucuronate biosynthesis; UDP-alpha-D-glucuronate from UDP-alpha-D-glucose: step 1/1.</text>
</comment>
<dbReference type="SMART" id="SM00984">
    <property type="entry name" value="UDPG_MGDP_dh_C"/>
    <property type="match status" value="1"/>
</dbReference>
<organism evidence="7">
    <name type="scientific">Glycine max</name>
    <name type="common">Soybean</name>
    <name type="synonym">Glycine hispida</name>
    <dbReference type="NCBI Taxonomy" id="3847"/>
    <lineage>
        <taxon>Eukaryota</taxon>
        <taxon>Viridiplantae</taxon>
        <taxon>Streptophyta</taxon>
        <taxon>Embryophyta</taxon>
        <taxon>Tracheophyta</taxon>
        <taxon>Spermatophyta</taxon>
        <taxon>Magnoliopsida</taxon>
        <taxon>eudicotyledons</taxon>
        <taxon>Gunneridae</taxon>
        <taxon>Pentapetalae</taxon>
        <taxon>rosids</taxon>
        <taxon>fabids</taxon>
        <taxon>Fabales</taxon>
        <taxon>Fabaceae</taxon>
        <taxon>Papilionoideae</taxon>
        <taxon>50 kb inversion clade</taxon>
        <taxon>NPAAA clade</taxon>
        <taxon>indigoferoid/millettioid clade</taxon>
        <taxon>Phaseoleae</taxon>
        <taxon>Glycine</taxon>
        <taxon>Glycine subgen. Soja</taxon>
    </lineage>
</organism>
<dbReference type="Gene3D" id="3.40.50.720">
    <property type="entry name" value="NAD(P)-binding Rossmann-like Domain"/>
    <property type="match status" value="2"/>
</dbReference>
<dbReference type="EnsemblPlants" id="KRG89491">
    <property type="protein sequence ID" value="KRG89491"/>
    <property type="gene ID" value="GLYMA_20G026400"/>
</dbReference>
<keyword evidence="4" id="KW-0520">NAD</keyword>
<evidence type="ECO:0000259" key="5">
    <source>
        <dbReference type="SMART" id="SM00984"/>
    </source>
</evidence>
<dbReference type="Gramene" id="KRG89491">
    <property type="protein sequence ID" value="KRG89491"/>
    <property type="gene ID" value="GLYMA_20G026400"/>
</dbReference>
<dbReference type="PANTHER" id="PTHR11374">
    <property type="entry name" value="UDP-GLUCOSE DEHYDROGENASE/UDP-MANNAC DEHYDROGENASE"/>
    <property type="match status" value="1"/>
</dbReference>
<evidence type="ECO:0000313" key="7">
    <source>
        <dbReference type="EnsemblPlants" id="KRG89491"/>
    </source>
</evidence>
<dbReference type="Pfam" id="PF03720">
    <property type="entry name" value="UDPG_MGDP_dh_C"/>
    <property type="match status" value="1"/>
</dbReference>
<dbReference type="InParanoid" id="K7N0Z5"/>
<dbReference type="Gene3D" id="1.20.5.100">
    <property type="entry name" value="Cytochrome c1, transmembrane anchor, C-terminal"/>
    <property type="match status" value="1"/>
</dbReference>
<evidence type="ECO:0000313" key="8">
    <source>
        <dbReference type="Proteomes" id="UP000008827"/>
    </source>
</evidence>
<dbReference type="Pfam" id="PF00984">
    <property type="entry name" value="UDPG_MGDP_dh"/>
    <property type="match status" value="1"/>
</dbReference>
<dbReference type="EMBL" id="CM000853">
    <property type="protein sequence ID" value="KRG89491.1"/>
    <property type="molecule type" value="Genomic_DNA"/>
</dbReference>
<evidence type="ECO:0000313" key="6">
    <source>
        <dbReference type="EMBL" id="KRG89491.1"/>
    </source>
</evidence>
<accession>K7N0Z5</accession>
<dbReference type="Pfam" id="PF03721">
    <property type="entry name" value="UDPG_MGDP_dh_N"/>
    <property type="match status" value="1"/>
</dbReference>
<dbReference type="GO" id="GO:0003979">
    <property type="term" value="F:UDP-glucose 6-dehydrogenase activity"/>
    <property type="evidence" value="ECO:0007669"/>
    <property type="project" value="UniProtKB-EC"/>
</dbReference>
<dbReference type="PANTHER" id="PTHR11374:SF53">
    <property type="entry name" value="UDP-GLUCOSE 6-DEHYDROGENASE 1"/>
    <property type="match status" value="1"/>
</dbReference>
<dbReference type="InterPro" id="IPR001732">
    <property type="entry name" value="UDP-Glc/GDP-Man_DH_N"/>
</dbReference>